<feature type="active site" description="Glycyl thioester intermediate" evidence="5">
    <location>
        <position position="46"/>
    </location>
</feature>
<protein>
    <recommendedName>
        <fullName evidence="2">HECT-type E3 ubiquitin transferase</fullName>
        <ecNumber evidence="2">2.3.2.26</ecNumber>
    </recommendedName>
</protein>
<dbReference type="PROSITE" id="PS50237">
    <property type="entry name" value="HECT"/>
    <property type="match status" value="1"/>
</dbReference>
<evidence type="ECO:0000256" key="2">
    <source>
        <dbReference type="ARBA" id="ARBA00012485"/>
    </source>
</evidence>
<evidence type="ECO:0000259" key="6">
    <source>
        <dbReference type="PROSITE" id="PS50237"/>
    </source>
</evidence>
<dbReference type="Pfam" id="PF00632">
    <property type="entry name" value="HECT"/>
    <property type="match status" value="1"/>
</dbReference>
<evidence type="ECO:0000256" key="1">
    <source>
        <dbReference type="ARBA" id="ARBA00000885"/>
    </source>
</evidence>
<gene>
    <name evidence="7" type="primary">UPL6_2</name>
    <name evidence="7" type="ORF">HAX54_033428</name>
</gene>
<proteinExistence type="predicted"/>
<accession>A0ABS8VFG4</accession>
<dbReference type="InterPro" id="IPR044611">
    <property type="entry name" value="E3A/B/C-like"/>
</dbReference>
<dbReference type="SUPFAM" id="SSF56204">
    <property type="entry name" value="Hect, E3 ligase catalytic domain"/>
    <property type="match status" value="1"/>
</dbReference>
<evidence type="ECO:0000256" key="5">
    <source>
        <dbReference type="PROSITE-ProRule" id="PRU00104"/>
    </source>
</evidence>
<sequence>MVIGFVTGCSRGLGFKYYLEPLFCIQRAGGNASEEALDRLPTSATCMNLLKFPPYRSKEQMEQKLLYAINADAGFDLS</sequence>
<comment type="caution">
    <text evidence="7">The sequence shown here is derived from an EMBL/GenBank/DDBJ whole genome shotgun (WGS) entry which is preliminary data.</text>
</comment>
<dbReference type="PANTHER" id="PTHR45700">
    <property type="entry name" value="UBIQUITIN-PROTEIN LIGASE E3C"/>
    <property type="match status" value="1"/>
</dbReference>
<name>A0ABS8VFG4_DATST</name>
<keyword evidence="3" id="KW-0808">Transferase</keyword>
<dbReference type="InterPro" id="IPR000569">
    <property type="entry name" value="HECT_dom"/>
</dbReference>
<feature type="domain" description="HECT" evidence="6">
    <location>
        <begin position="1"/>
        <end position="78"/>
    </location>
</feature>
<evidence type="ECO:0000256" key="3">
    <source>
        <dbReference type="ARBA" id="ARBA00022679"/>
    </source>
</evidence>
<dbReference type="EC" id="2.3.2.26" evidence="2"/>
<reference evidence="7 8" key="1">
    <citation type="journal article" date="2021" name="BMC Genomics">
        <title>Datura genome reveals duplications of psychoactive alkaloid biosynthetic genes and high mutation rate following tissue culture.</title>
        <authorList>
            <person name="Rajewski A."/>
            <person name="Carter-House D."/>
            <person name="Stajich J."/>
            <person name="Litt A."/>
        </authorList>
    </citation>
    <scope>NUCLEOTIDE SEQUENCE [LARGE SCALE GENOMIC DNA]</scope>
    <source>
        <strain evidence="7">AR-01</strain>
    </source>
</reference>
<comment type="catalytic activity">
    <reaction evidence="1">
        <text>S-ubiquitinyl-[E2 ubiquitin-conjugating enzyme]-L-cysteine + [acceptor protein]-L-lysine = [E2 ubiquitin-conjugating enzyme]-L-cysteine + N(6)-ubiquitinyl-[acceptor protein]-L-lysine.</text>
        <dbReference type="EC" id="2.3.2.26"/>
    </reaction>
</comment>
<dbReference type="EMBL" id="JACEIK010004275">
    <property type="protein sequence ID" value="MCD9644903.1"/>
    <property type="molecule type" value="Genomic_DNA"/>
</dbReference>
<dbReference type="PANTHER" id="PTHR45700:SF6">
    <property type="entry name" value="E3 UBIQUITIN-PROTEIN LIGASE UPL6"/>
    <property type="match status" value="1"/>
</dbReference>
<evidence type="ECO:0000313" key="7">
    <source>
        <dbReference type="EMBL" id="MCD9644903.1"/>
    </source>
</evidence>
<keyword evidence="8" id="KW-1185">Reference proteome</keyword>
<organism evidence="7 8">
    <name type="scientific">Datura stramonium</name>
    <name type="common">Jimsonweed</name>
    <name type="synonym">Common thornapple</name>
    <dbReference type="NCBI Taxonomy" id="4076"/>
    <lineage>
        <taxon>Eukaryota</taxon>
        <taxon>Viridiplantae</taxon>
        <taxon>Streptophyta</taxon>
        <taxon>Embryophyta</taxon>
        <taxon>Tracheophyta</taxon>
        <taxon>Spermatophyta</taxon>
        <taxon>Magnoliopsida</taxon>
        <taxon>eudicotyledons</taxon>
        <taxon>Gunneridae</taxon>
        <taxon>Pentapetalae</taxon>
        <taxon>asterids</taxon>
        <taxon>lamiids</taxon>
        <taxon>Solanales</taxon>
        <taxon>Solanaceae</taxon>
        <taxon>Solanoideae</taxon>
        <taxon>Datureae</taxon>
        <taxon>Datura</taxon>
    </lineage>
</organism>
<dbReference type="Proteomes" id="UP000823775">
    <property type="component" value="Unassembled WGS sequence"/>
</dbReference>
<keyword evidence="4 5" id="KW-0833">Ubl conjugation pathway</keyword>
<dbReference type="Gene3D" id="3.30.2410.10">
    <property type="entry name" value="Hect, E3 ligase catalytic domain"/>
    <property type="match status" value="1"/>
</dbReference>
<dbReference type="InterPro" id="IPR035983">
    <property type="entry name" value="Hect_E3_ubiquitin_ligase"/>
</dbReference>
<evidence type="ECO:0000313" key="8">
    <source>
        <dbReference type="Proteomes" id="UP000823775"/>
    </source>
</evidence>
<evidence type="ECO:0000256" key="4">
    <source>
        <dbReference type="ARBA" id="ARBA00022786"/>
    </source>
</evidence>